<dbReference type="EC" id="2.3.1.286" evidence="3"/>
<feature type="binding site" evidence="3">
    <location>
        <position position="76"/>
    </location>
    <ligand>
        <name>substrate</name>
    </ligand>
</feature>
<evidence type="ECO:0000313" key="7">
    <source>
        <dbReference type="Proteomes" id="UP000235116"/>
    </source>
</evidence>
<dbReference type="HAMAP" id="MF_01121">
    <property type="entry name" value="Sirtuin_ClassIII"/>
    <property type="match status" value="1"/>
</dbReference>
<organism evidence="6 7">
    <name type="scientific">Ketobacter alkanivorans</name>
    <dbReference type="NCBI Taxonomy" id="1917421"/>
    <lineage>
        <taxon>Bacteria</taxon>
        <taxon>Pseudomonadati</taxon>
        <taxon>Pseudomonadota</taxon>
        <taxon>Gammaproteobacteria</taxon>
        <taxon>Pseudomonadales</taxon>
        <taxon>Ketobacteraceae</taxon>
        <taxon>Ketobacter</taxon>
    </lineage>
</organism>
<sequence>MNQPITDRKTAILSARTLLQQCEKIVCFSGAGLSAESGISTFRDSETDALWSRYDPTQLASPEGFAADPKLVIDWYNWRRDAIAQANPNPAHLALAQRPDIIQITQNVDDLLERAGCKQESVIHLHGNITHDRCHQRCGFQQKIDLANPPPLRNCPMCDAPLRPAVVWFGETLPAWAWQQAEQHCQLADCMLVIGTSASVYPAASLIELTKAQGGKVIVINTHPSGASTLADMELIGPCGEWLPELLS</sequence>
<comment type="similarity">
    <text evidence="3">Belongs to the sirtuin family. Class III subfamily.</text>
</comment>
<keyword evidence="1" id="KW-0808">Transferase</keyword>
<dbReference type="GO" id="GO:0036055">
    <property type="term" value="F:protein-succinyllysine desuccinylase activity"/>
    <property type="evidence" value="ECO:0007669"/>
    <property type="project" value="UniProtKB-UniRule"/>
</dbReference>
<dbReference type="RefSeq" id="WP_101895665.1">
    <property type="nucleotide sequence ID" value="NZ_CP022684.1"/>
</dbReference>
<dbReference type="InterPro" id="IPR027546">
    <property type="entry name" value="Sirtuin_class_III"/>
</dbReference>
<feature type="binding site" evidence="3">
    <location>
        <position position="79"/>
    </location>
    <ligand>
        <name>substrate</name>
    </ligand>
</feature>
<dbReference type="PROSITE" id="PS50305">
    <property type="entry name" value="SIRTUIN"/>
    <property type="match status" value="1"/>
</dbReference>
<dbReference type="InterPro" id="IPR003000">
    <property type="entry name" value="Sirtuin"/>
</dbReference>
<feature type="binding site" evidence="3">
    <location>
        <begin position="106"/>
        <end position="109"/>
    </location>
    <ligand>
        <name>NAD(+)</name>
        <dbReference type="ChEBI" id="CHEBI:57540"/>
    </ligand>
</feature>
<feature type="binding site" evidence="4">
    <location>
        <position position="158"/>
    </location>
    <ligand>
        <name>Zn(2+)</name>
        <dbReference type="ChEBI" id="CHEBI:29105"/>
    </ligand>
</feature>
<dbReference type="InterPro" id="IPR026591">
    <property type="entry name" value="Sirtuin_cat_small_dom_sf"/>
</dbReference>
<evidence type="ECO:0000256" key="1">
    <source>
        <dbReference type="ARBA" id="ARBA00022679"/>
    </source>
</evidence>
<dbReference type="SUPFAM" id="SSF52467">
    <property type="entry name" value="DHS-like NAD/FAD-binding domain"/>
    <property type="match status" value="1"/>
</dbReference>
<keyword evidence="4" id="KW-0862">Zinc</keyword>
<dbReference type="PANTHER" id="PTHR11085">
    <property type="entry name" value="NAD-DEPENDENT PROTEIN DEACYLASE SIRTUIN-5, MITOCHONDRIAL-RELATED"/>
    <property type="match status" value="1"/>
</dbReference>
<dbReference type="GO" id="GO:0070403">
    <property type="term" value="F:NAD+ binding"/>
    <property type="evidence" value="ECO:0007669"/>
    <property type="project" value="UniProtKB-UniRule"/>
</dbReference>
<evidence type="ECO:0000256" key="2">
    <source>
        <dbReference type="ARBA" id="ARBA00023027"/>
    </source>
</evidence>
<dbReference type="CDD" id="cd01412">
    <property type="entry name" value="SIRT5_Af1_CobB"/>
    <property type="match status" value="1"/>
</dbReference>
<dbReference type="AlphaFoldDB" id="A0A2K9LQ75"/>
<comment type="domain">
    <text evidence="3">2 residues (Tyr-76 and Arg-79) present in a large hydrophobic pocket are probably involved in substrate specificity. They are important for desuccinylation activity, but dispensable for deacetylation activity.</text>
</comment>
<dbReference type="GO" id="GO:0036054">
    <property type="term" value="F:protein-malonyllysine demalonylase activity"/>
    <property type="evidence" value="ECO:0007669"/>
    <property type="project" value="InterPro"/>
</dbReference>
<dbReference type="OrthoDB" id="9800582at2"/>
<accession>A0A2K9LQ75</accession>
<keyword evidence="7" id="KW-1185">Reference proteome</keyword>
<comment type="catalytic activity">
    <reaction evidence="3">
        <text>N(6)-acetyl-L-lysyl-[protein] + NAD(+) + H2O = 2''-O-acetyl-ADP-D-ribose + nicotinamide + L-lysyl-[protein]</text>
        <dbReference type="Rhea" id="RHEA:43636"/>
        <dbReference type="Rhea" id="RHEA-COMP:9752"/>
        <dbReference type="Rhea" id="RHEA-COMP:10731"/>
        <dbReference type="ChEBI" id="CHEBI:15377"/>
        <dbReference type="ChEBI" id="CHEBI:17154"/>
        <dbReference type="ChEBI" id="CHEBI:29969"/>
        <dbReference type="ChEBI" id="CHEBI:57540"/>
        <dbReference type="ChEBI" id="CHEBI:61930"/>
        <dbReference type="ChEBI" id="CHEBI:83767"/>
        <dbReference type="EC" id="2.3.1.286"/>
    </reaction>
</comment>
<comment type="function">
    <text evidence="3">NAD-dependent lysine deacetylase and desuccinylase that specifically removes acetyl and succinyl groups on target proteins. Modulates the activities of several proteins which are inactive in their acylated form.</text>
</comment>
<dbReference type="GO" id="GO:0017136">
    <property type="term" value="F:histone deacetylase activity, NAD-dependent"/>
    <property type="evidence" value="ECO:0007669"/>
    <property type="project" value="TreeGrafter"/>
</dbReference>
<name>A0A2K9LQ75_9GAMM</name>
<evidence type="ECO:0000256" key="3">
    <source>
        <dbReference type="HAMAP-Rule" id="MF_01121"/>
    </source>
</evidence>
<reference evidence="7" key="1">
    <citation type="submission" date="2017-08" db="EMBL/GenBank/DDBJ databases">
        <title>Direct submision.</title>
        <authorList>
            <person name="Kim S.-J."/>
            <person name="Rhee S.-K."/>
        </authorList>
    </citation>
    <scope>NUCLEOTIDE SEQUENCE [LARGE SCALE GENOMIC DNA]</scope>
    <source>
        <strain evidence="7">GI5</strain>
    </source>
</reference>
<dbReference type="Gene3D" id="3.40.50.1220">
    <property type="entry name" value="TPP-binding domain"/>
    <property type="match status" value="1"/>
</dbReference>
<dbReference type="InterPro" id="IPR050134">
    <property type="entry name" value="NAD-dep_sirtuin_deacylases"/>
</dbReference>
<dbReference type="GO" id="GO:0046872">
    <property type="term" value="F:metal ion binding"/>
    <property type="evidence" value="ECO:0007669"/>
    <property type="project" value="UniProtKB-KW"/>
</dbReference>
<keyword evidence="4" id="KW-0479">Metal-binding</keyword>
<evidence type="ECO:0000313" key="6">
    <source>
        <dbReference type="EMBL" id="AUM14291.1"/>
    </source>
</evidence>
<dbReference type="EMBL" id="CP022684">
    <property type="protein sequence ID" value="AUM14291.1"/>
    <property type="molecule type" value="Genomic_DNA"/>
</dbReference>
<feature type="binding site" evidence="3 4">
    <location>
        <position position="155"/>
    </location>
    <ligand>
        <name>Zn(2+)</name>
        <dbReference type="ChEBI" id="CHEBI:29105"/>
    </ligand>
</feature>
<feature type="binding site" evidence="3">
    <location>
        <begin position="195"/>
        <end position="197"/>
    </location>
    <ligand>
        <name>NAD(+)</name>
        <dbReference type="ChEBI" id="CHEBI:57540"/>
    </ligand>
</feature>
<feature type="active site" description="Proton acceptor" evidence="3 4">
    <location>
        <position position="126"/>
    </location>
</feature>
<dbReference type="KEGG" id="kak:Kalk_18500"/>
<comment type="subcellular location">
    <subcellularLocation>
        <location evidence="3">Cytoplasm</location>
    </subcellularLocation>
</comment>
<proteinExistence type="inferred from homology"/>
<feature type="binding site" evidence="3">
    <location>
        <begin position="221"/>
        <end position="223"/>
    </location>
    <ligand>
        <name>NAD(+)</name>
        <dbReference type="ChEBI" id="CHEBI:57540"/>
    </ligand>
</feature>
<dbReference type="Pfam" id="PF02146">
    <property type="entry name" value="SIR2"/>
    <property type="match status" value="1"/>
</dbReference>
<evidence type="ECO:0000256" key="4">
    <source>
        <dbReference type="PROSITE-ProRule" id="PRU00236"/>
    </source>
</evidence>
<feature type="binding site" evidence="3">
    <location>
        <position position="239"/>
    </location>
    <ligand>
        <name>NAD(+)</name>
        <dbReference type="ChEBI" id="CHEBI:57540"/>
    </ligand>
</feature>
<keyword evidence="3" id="KW-0963">Cytoplasm</keyword>
<dbReference type="InterPro" id="IPR026590">
    <property type="entry name" value="Ssirtuin_cat_dom"/>
</dbReference>
<dbReference type="Proteomes" id="UP000235116">
    <property type="component" value="Chromosome"/>
</dbReference>
<feature type="binding site" evidence="4">
    <location>
        <position position="134"/>
    </location>
    <ligand>
        <name>Zn(2+)</name>
        <dbReference type="ChEBI" id="CHEBI:29105"/>
    </ligand>
</feature>
<dbReference type="Gene3D" id="3.30.1600.10">
    <property type="entry name" value="SIR2/SIRT2 'Small Domain"/>
    <property type="match status" value="1"/>
</dbReference>
<evidence type="ECO:0000259" key="5">
    <source>
        <dbReference type="PROSITE" id="PS50305"/>
    </source>
</evidence>
<protein>
    <recommendedName>
        <fullName evidence="3">NAD-dependent protein deacylase</fullName>
        <ecNumber evidence="3">2.3.1.286</ecNumber>
    </recommendedName>
    <alternativeName>
        <fullName evidence="3">Regulatory protein SIR2 homolog</fullName>
    </alternativeName>
</protein>
<feature type="binding site" evidence="3 4">
    <location>
        <position position="138"/>
    </location>
    <ligand>
        <name>Zn(2+)</name>
        <dbReference type="ChEBI" id="CHEBI:29105"/>
    </ligand>
</feature>
<feature type="domain" description="Deacetylase sirtuin-type" evidence="5">
    <location>
        <begin position="4"/>
        <end position="248"/>
    </location>
</feature>
<dbReference type="InterPro" id="IPR029035">
    <property type="entry name" value="DHS-like_NAD/FAD-binding_dom"/>
</dbReference>
<dbReference type="PANTHER" id="PTHR11085:SF10">
    <property type="entry name" value="NAD-DEPENDENT PROTEIN DEACYLASE SIRTUIN-5, MITOCHONDRIAL-RELATED"/>
    <property type="match status" value="1"/>
</dbReference>
<comment type="caution">
    <text evidence="3">Lacks conserved residue(s) required for the propagation of feature annotation.</text>
</comment>
<comment type="catalytic activity">
    <reaction evidence="3">
        <text>N(6)-succinyl-L-lysyl-[protein] + NAD(+) + H2O = 2''-O-succinyl-ADP-D-ribose + nicotinamide + L-lysyl-[protein]</text>
        <dbReference type="Rhea" id="RHEA:47668"/>
        <dbReference type="Rhea" id="RHEA-COMP:9752"/>
        <dbReference type="Rhea" id="RHEA-COMP:11877"/>
        <dbReference type="ChEBI" id="CHEBI:15377"/>
        <dbReference type="ChEBI" id="CHEBI:17154"/>
        <dbReference type="ChEBI" id="CHEBI:29969"/>
        <dbReference type="ChEBI" id="CHEBI:57540"/>
        <dbReference type="ChEBI" id="CHEBI:87830"/>
        <dbReference type="ChEBI" id="CHEBI:87832"/>
    </reaction>
</comment>
<gene>
    <name evidence="3" type="primary">cobB</name>
    <name evidence="6" type="ORF">Kalk_18500</name>
</gene>
<keyword evidence="2 3" id="KW-0520">NAD</keyword>
<dbReference type="GO" id="GO:0005737">
    <property type="term" value="C:cytoplasm"/>
    <property type="evidence" value="ECO:0007669"/>
    <property type="project" value="UniProtKB-SubCell"/>
</dbReference>